<keyword evidence="1" id="KW-0812">Transmembrane</keyword>
<dbReference type="Proteomes" id="UP000561681">
    <property type="component" value="Unassembled WGS sequence"/>
</dbReference>
<dbReference type="AlphaFoldDB" id="A0A7W7IYG7"/>
<dbReference type="RefSeq" id="WP_184163293.1">
    <property type="nucleotide sequence ID" value="NZ_JACHLD010000004.1"/>
</dbReference>
<accession>A0A7W7IYG7</accession>
<feature type="transmembrane region" description="Helical" evidence="1">
    <location>
        <begin position="71"/>
        <end position="90"/>
    </location>
</feature>
<feature type="transmembrane region" description="Helical" evidence="1">
    <location>
        <begin position="7"/>
        <end position="25"/>
    </location>
</feature>
<keyword evidence="1" id="KW-1133">Transmembrane helix</keyword>
<organism evidence="2 3">
    <name type="scientific">Flavobacterium nitrogenifigens</name>
    <dbReference type="NCBI Taxonomy" id="1617283"/>
    <lineage>
        <taxon>Bacteria</taxon>
        <taxon>Pseudomonadati</taxon>
        <taxon>Bacteroidota</taxon>
        <taxon>Flavobacteriia</taxon>
        <taxon>Flavobacteriales</taxon>
        <taxon>Flavobacteriaceae</taxon>
        <taxon>Flavobacterium</taxon>
    </lineage>
</organism>
<feature type="transmembrane region" description="Helical" evidence="1">
    <location>
        <begin position="45"/>
        <end position="64"/>
    </location>
</feature>
<gene>
    <name evidence="2" type="ORF">HNP37_002912</name>
</gene>
<reference evidence="2 3" key="1">
    <citation type="submission" date="2020-08" db="EMBL/GenBank/DDBJ databases">
        <title>Functional genomics of gut bacteria from endangered species of beetles.</title>
        <authorList>
            <person name="Carlos-Shanley C."/>
        </authorList>
    </citation>
    <scope>NUCLEOTIDE SEQUENCE [LARGE SCALE GENOMIC DNA]</scope>
    <source>
        <strain evidence="2 3">S00142</strain>
    </source>
</reference>
<evidence type="ECO:0000256" key="1">
    <source>
        <dbReference type="SAM" id="Phobius"/>
    </source>
</evidence>
<name>A0A7W7IYG7_9FLAO</name>
<protein>
    <submittedName>
        <fullName evidence="2">Uncharacterized protein</fullName>
    </submittedName>
</protein>
<keyword evidence="1" id="KW-0472">Membrane</keyword>
<keyword evidence="3" id="KW-1185">Reference proteome</keyword>
<sequence>MKKIPTFTILNIVFWSIFILLSIYFKSAKSKYLNADIYTFKNDSWKYSIIISVLLLISIAFYFFKILNKKVEIRLVFLVIVSAFLITYFFQSSIDNFLLYMNTKFTHEVTEVKYDVVESKENNVYQLYDGKDFISQNKELDKMNSHIVNRKYPSIYDYKNKDVIKVKFRNGFLNVKYLE</sequence>
<evidence type="ECO:0000313" key="2">
    <source>
        <dbReference type="EMBL" id="MBB4802837.1"/>
    </source>
</evidence>
<comment type="caution">
    <text evidence="2">The sequence shown here is derived from an EMBL/GenBank/DDBJ whole genome shotgun (WGS) entry which is preliminary data.</text>
</comment>
<dbReference type="EMBL" id="JACHLD010000004">
    <property type="protein sequence ID" value="MBB4802837.1"/>
    <property type="molecule type" value="Genomic_DNA"/>
</dbReference>
<evidence type="ECO:0000313" key="3">
    <source>
        <dbReference type="Proteomes" id="UP000561681"/>
    </source>
</evidence>
<proteinExistence type="predicted"/>